<comment type="caution">
    <text evidence="1">The sequence shown here is derived from an EMBL/GenBank/DDBJ whole genome shotgun (WGS) entry which is preliminary data.</text>
</comment>
<organism evidence="1 2">
    <name type="scientific">Rhododendron molle</name>
    <name type="common">Chinese azalea</name>
    <name type="synonym">Azalea mollis</name>
    <dbReference type="NCBI Taxonomy" id="49168"/>
    <lineage>
        <taxon>Eukaryota</taxon>
        <taxon>Viridiplantae</taxon>
        <taxon>Streptophyta</taxon>
        <taxon>Embryophyta</taxon>
        <taxon>Tracheophyta</taxon>
        <taxon>Spermatophyta</taxon>
        <taxon>Magnoliopsida</taxon>
        <taxon>eudicotyledons</taxon>
        <taxon>Gunneridae</taxon>
        <taxon>Pentapetalae</taxon>
        <taxon>asterids</taxon>
        <taxon>Ericales</taxon>
        <taxon>Ericaceae</taxon>
        <taxon>Ericoideae</taxon>
        <taxon>Rhodoreae</taxon>
        <taxon>Rhododendron</taxon>
    </lineage>
</organism>
<keyword evidence="2" id="KW-1185">Reference proteome</keyword>
<evidence type="ECO:0000313" key="2">
    <source>
        <dbReference type="Proteomes" id="UP001062846"/>
    </source>
</evidence>
<dbReference type="Proteomes" id="UP001062846">
    <property type="component" value="Chromosome 1"/>
</dbReference>
<proteinExistence type="predicted"/>
<protein>
    <submittedName>
        <fullName evidence="1">Uncharacterized protein</fullName>
    </submittedName>
</protein>
<evidence type="ECO:0000313" key="1">
    <source>
        <dbReference type="EMBL" id="KAI8570836.1"/>
    </source>
</evidence>
<accession>A0ACC0PZ20</accession>
<reference evidence="1" key="1">
    <citation type="submission" date="2022-02" db="EMBL/GenBank/DDBJ databases">
        <title>Plant Genome Project.</title>
        <authorList>
            <person name="Zhang R.-G."/>
        </authorList>
    </citation>
    <scope>NUCLEOTIDE SEQUENCE</scope>
    <source>
        <strain evidence="1">AT1</strain>
    </source>
</reference>
<gene>
    <name evidence="1" type="ORF">RHMOL_Rhmol01G0068000</name>
</gene>
<sequence>MIRWRIDENSNRCGNKWRPEHINLILEQPQEIDPFQHLKHYRLLPLHLHAAVARNLHCFSKIRGISVYVGVEEAITHLLCVPPKGGRELSKTIGNAGGRIACGIIGLQG</sequence>
<name>A0ACC0PZ20_RHOML</name>
<dbReference type="EMBL" id="CM046388">
    <property type="protein sequence ID" value="KAI8570836.1"/>
    <property type="molecule type" value="Genomic_DNA"/>
</dbReference>